<accession>A0A177AZ85</accession>
<keyword evidence="3" id="KW-0633">Potassium transport</keyword>
<evidence type="ECO:0000256" key="4">
    <source>
        <dbReference type="ARBA" id="ARBA00022692"/>
    </source>
</evidence>
<dbReference type="Proteomes" id="UP000078046">
    <property type="component" value="Unassembled WGS sequence"/>
</dbReference>
<keyword evidence="6" id="KW-0630">Potassium</keyword>
<dbReference type="PROSITE" id="PS51201">
    <property type="entry name" value="RCK_N"/>
    <property type="match status" value="1"/>
</dbReference>
<evidence type="ECO:0000313" key="12">
    <source>
        <dbReference type="EMBL" id="OAF67328.1"/>
    </source>
</evidence>
<evidence type="ECO:0000256" key="8">
    <source>
        <dbReference type="ARBA" id="ARBA00023065"/>
    </source>
</evidence>
<reference evidence="12 13" key="1">
    <citation type="submission" date="2016-04" db="EMBL/GenBank/DDBJ databases">
        <title>The genome of Intoshia linei affirms orthonectids as highly simplified spiralians.</title>
        <authorList>
            <person name="Mikhailov K.V."/>
            <person name="Slusarev G.S."/>
            <person name="Nikitin M.A."/>
            <person name="Logacheva M.D."/>
            <person name="Penin A."/>
            <person name="Aleoshin V."/>
            <person name="Panchin Y.V."/>
        </authorList>
    </citation>
    <scope>NUCLEOTIDE SEQUENCE [LARGE SCALE GENOMIC DNA]</scope>
    <source>
        <strain evidence="12">Intl2013</strain>
        <tissue evidence="12">Whole animal</tissue>
    </source>
</reference>
<dbReference type="PANTHER" id="PTHR10027:SF33">
    <property type="entry name" value="CALCIUM-ACTIVATED POTASSIUM CHANNEL SUBUNIT ALPHA-1-RELATED"/>
    <property type="match status" value="1"/>
</dbReference>
<comment type="caution">
    <text evidence="12">The sequence shown here is derived from an EMBL/GenBank/DDBJ whole genome shotgun (WGS) entry which is preliminary data.</text>
</comment>
<name>A0A177AZ85_9BILA</name>
<dbReference type="EMBL" id="LWCA01000690">
    <property type="protein sequence ID" value="OAF67328.1"/>
    <property type="molecule type" value="Genomic_DNA"/>
</dbReference>
<keyword evidence="10" id="KW-0407">Ion channel</keyword>
<dbReference type="Gene3D" id="3.40.50.720">
    <property type="entry name" value="NAD(P)-binding Rossmann-like Domain"/>
    <property type="match status" value="1"/>
</dbReference>
<dbReference type="PANTHER" id="PTHR10027">
    <property type="entry name" value="CALCIUM-ACTIVATED POTASSIUM CHANNEL ALPHA CHAIN"/>
    <property type="match status" value="1"/>
</dbReference>
<proteinExistence type="predicted"/>
<feature type="non-terminal residue" evidence="12">
    <location>
        <position position="397"/>
    </location>
</feature>
<dbReference type="InterPro" id="IPR003929">
    <property type="entry name" value="K_chnl_BK_asu"/>
</dbReference>
<keyword evidence="7" id="KW-1133">Transmembrane helix</keyword>
<evidence type="ECO:0000259" key="11">
    <source>
        <dbReference type="PROSITE" id="PS51201"/>
    </source>
</evidence>
<evidence type="ECO:0000256" key="1">
    <source>
        <dbReference type="ARBA" id="ARBA00004141"/>
    </source>
</evidence>
<evidence type="ECO:0000256" key="2">
    <source>
        <dbReference type="ARBA" id="ARBA00022448"/>
    </source>
</evidence>
<dbReference type="OrthoDB" id="10035564at2759"/>
<protein>
    <recommendedName>
        <fullName evidence="11">RCK N-terminal domain-containing protein</fullName>
    </recommendedName>
</protein>
<dbReference type="Pfam" id="PF03493">
    <property type="entry name" value="BK_channel_a"/>
    <property type="match status" value="1"/>
</dbReference>
<keyword evidence="9" id="KW-0472">Membrane</keyword>
<dbReference type="Pfam" id="PF22614">
    <property type="entry name" value="Slo-like_RCK"/>
    <property type="match status" value="2"/>
</dbReference>
<evidence type="ECO:0000256" key="7">
    <source>
        <dbReference type="ARBA" id="ARBA00022989"/>
    </source>
</evidence>
<keyword evidence="5" id="KW-0631">Potassium channel</keyword>
<comment type="subcellular location">
    <subcellularLocation>
        <location evidence="1">Membrane</location>
        <topology evidence="1">Multi-pass membrane protein</topology>
    </subcellularLocation>
</comment>
<evidence type="ECO:0000256" key="10">
    <source>
        <dbReference type="ARBA" id="ARBA00023303"/>
    </source>
</evidence>
<dbReference type="AlphaFoldDB" id="A0A177AZ85"/>
<organism evidence="12 13">
    <name type="scientific">Intoshia linei</name>
    <dbReference type="NCBI Taxonomy" id="1819745"/>
    <lineage>
        <taxon>Eukaryota</taxon>
        <taxon>Metazoa</taxon>
        <taxon>Spiralia</taxon>
        <taxon>Lophotrochozoa</taxon>
        <taxon>Mesozoa</taxon>
        <taxon>Orthonectida</taxon>
        <taxon>Rhopaluridae</taxon>
        <taxon>Intoshia</taxon>
    </lineage>
</organism>
<evidence type="ECO:0000256" key="9">
    <source>
        <dbReference type="ARBA" id="ARBA00023136"/>
    </source>
</evidence>
<evidence type="ECO:0000256" key="6">
    <source>
        <dbReference type="ARBA" id="ARBA00022958"/>
    </source>
</evidence>
<dbReference type="InterPro" id="IPR047871">
    <property type="entry name" value="K_chnl_Slo-like"/>
</dbReference>
<dbReference type="InterPro" id="IPR003148">
    <property type="entry name" value="RCK_N"/>
</dbReference>
<dbReference type="GO" id="GO:0060072">
    <property type="term" value="F:large conductance calcium-activated potassium channel activity"/>
    <property type="evidence" value="ECO:0007669"/>
    <property type="project" value="TreeGrafter"/>
</dbReference>
<keyword evidence="4" id="KW-0812">Transmembrane</keyword>
<sequence>MDINDLSRANLKEADACLVLANKYCDDPDAEDAENIMRVISIKNFHEKIRVIVQLIQYHNKTHLMNIPSWDTDRGDDVVCLAELKLGVIAQSCLAQGFSTLIANLFTMRAYSASKRKVRWQNEYMRGTGMEIYTEQFSIAFYGLTFAEAVELCLLKLHLLLIAIEDYKYDRLNPNNQGSYTYSNRAISINPGNCLKITPKTQGFFVAQSAEEAKIVLYYCVRCHEHVKNIKLIKQCSCTKYTYNRKKSKTETNNVVNRKNKKITSIHSQTVSYNPPLNKMSKNELSNSHSTFDSTGMFHWIKSVPIENITMTLEEAKNKQFSSHIVICLFGTSRSPLLGLRNFVMPLRASNFRSKDLKDIVFICSPNYFVKEYASSLSNFPRLYLLQKFKNIPSRLE</sequence>
<keyword evidence="2" id="KW-0813">Transport</keyword>
<keyword evidence="8" id="KW-0406">Ion transport</keyword>
<evidence type="ECO:0000256" key="5">
    <source>
        <dbReference type="ARBA" id="ARBA00022826"/>
    </source>
</evidence>
<dbReference type="PRINTS" id="PR01449">
    <property type="entry name" value="BKCHANNELA"/>
</dbReference>
<feature type="domain" description="RCK N-terminal" evidence="11">
    <location>
        <begin position="1"/>
        <end position="80"/>
    </location>
</feature>
<evidence type="ECO:0000313" key="13">
    <source>
        <dbReference type="Proteomes" id="UP000078046"/>
    </source>
</evidence>
<gene>
    <name evidence="12" type="ORF">A3Q56_04942</name>
</gene>
<dbReference type="GO" id="GO:0045211">
    <property type="term" value="C:postsynaptic membrane"/>
    <property type="evidence" value="ECO:0007669"/>
    <property type="project" value="TreeGrafter"/>
</dbReference>
<keyword evidence="13" id="KW-1185">Reference proteome</keyword>
<evidence type="ECO:0000256" key="3">
    <source>
        <dbReference type="ARBA" id="ARBA00022538"/>
    </source>
</evidence>